<proteinExistence type="predicted"/>
<accession>A0A812KV90</accession>
<sequence>MPTIDYSKWEKLQEDSDDEIFQHPLPPCSPRQPIKVGQFSTVPRLPDNPALRREALREQTQLQNFALLHPCPAQIDLHAWLRRMVQLSRNPHAERGTLAWVMRSMNWNSQHIAWFHYPSFRSLWQSATLTPSTAFAAQRDAGIVLYERGGKPCMQFNFYTLHHVMTGMDFHTGAPFPVYNFTNRIEQVWDGIGSWLA</sequence>
<comment type="caution">
    <text evidence="1">The sequence shown here is derived from an EMBL/GenBank/DDBJ whole genome shotgun (WGS) entry which is preliminary data.</text>
</comment>
<name>A0A812KV90_9DINO</name>
<evidence type="ECO:0000313" key="1">
    <source>
        <dbReference type="EMBL" id="CAE7230679.1"/>
    </source>
</evidence>
<gene>
    <name evidence="1" type="ORF">SNAT2548_LOCUS9393</name>
</gene>
<protein>
    <submittedName>
        <fullName evidence="1">Uncharacterized protein</fullName>
    </submittedName>
</protein>
<organism evidence="1 2">
    <name type="scientific">Symbiodinium natans</name>
    <dbReference type="NCBI Taxonomy" id="878477"/>
    <lineage>
        <taxon>Eukaryota</taxon>
        <taxon>Sar</taxon>
        <taxon>Alveolata</taxon>
        <taxon>Dinophyceae</taxon>
        <taxon>Suessiales</taxon>
        <taxon>Symbiodiniaceae</taxon>
        <taxon>Symbiodinium</taxon>
    </lineage>
</organism>
<dbReference type="EMBL" id="CAJNDS010000729">
    <property type="protein sequence ID" value="CAE7230679.1"/>
    <property type="molecule type" value="Genomic_DNA"/>
</dbReference>
<dbReference type="AlphaFoldDB" id="A0A812KV90"/>
<reference evidence="1" key="1">
    <citation type="submission" date="2021-02" db="EMBL/GenBank/DDBJ databases">
        <authorList>
            <person name="Dougan E. K."/>
            <person name="Rhodes N."/>
            <person name="Thang M."/>
            <person name="Chan C."/>
        </authorList>
    </citation>
    <scope>NUCLEOTIDE SEQUENCE</scope>
</reference>
<evidence type="ECO:0000313" key="2">
    <source>
        <dbReference type="Proteomes" id="UP000604046"/>
    </source>
</evidence>
<keyword evidence="2" id="KW-1185">Reference proteome</keyword>
<dbReference type="Proteomes" id="UP000604046">
    <property type="component" value="Unassembled WGS sequence"/>
</dbReference>